<dbReference type="AlphaFoldDB" id="A0A699ZRD5"/>
<keyword evidence="5" id="KW-0067">ATP-binding</keyword>
<evidence type="ECO:0000313" key="8">
    <source>
        <dbReference type="EMBL" id="GFH25243.1"/>
    </source>
</evidence>
<comment type="caution">
    <text evidence="8">The sequence shown here is derived from an EMBL/GenBank/DDBJ whole genome shotgun (WGS) entry which is preliminary data.</text>
</comment>
<dbReference type="GO" id="GO:0032259">
    <property type="term" value="P:methylation"/>
    <property type="evidence" value="ECO:0007669"/>
    <property type="project" value="UniProtKB-KW"/>
</dbReference>
<keyword evidence="3" id="KW-0819">tRNA processing</keyword>
<keyword evidence="1" id="KW-0820">tRNA-binding</keyword>
<keyword evidence="8" id="KW-0489">Methyltransferase</keyword>
<keyword evidence="9" id="KW-1185">Reference proteome</keyword>
<gene>
    <name evidence="8" type="ORF">HaLaN_23176</name>
</gene>
<dbReference type="InterPro" id="IPR014729">
    <property type="entry name" value="Rossmann-like_a/b/a_fold"/>
</dbReference>
<evidence type="ECO:0000256" key="2">
    <source>
        <dbReference type="ARBA" id="ARBA00022679"/>
    </source>
</evidence>
<feature type="non-terminal residue" evidence="8">
    <location>
        <position position="62"/>
    </location>
</feature>
<sequence>KDQTYFLAHLSPSQLSRALFPLGALTKAQVRQLAAVAGLATQARKDSQGICFLGKVKFPEFV</sequence>
<dbReference type="SUPFAM" id="SSF52402">
    <property type="entry name" value="Adenine nucleotide alpha hydrolases-like"/>
    <property type="match status" value="1"/>
</dbReference>
<dbReference type="GO" id="GO:0008033">
    <property type="term" value="P:tRNA processing"/>
    <property type="evidence" value="ECO:0007669"/>
    <property type="project" value="UniProtKB-KW"/>
</dbReference>
<dbReference type="PANTHER" id="PTHR43052:SF1">
    <property type="entry name" value="TRNA-5-TAURINOMETHYLURIDINE 2-SULFURTRANSFERASE"/>
    <property type="match status" value="1"/>
</dbReference>
<feature type="non-terminal residue" evidence="8">
    <location>
        <position position="1"/>
    </location>
</feature>
<dbReference type="Pfam" id="PF03054">
    <property type="entry name" value="tRNA_Me_trans"/>
    <property type="match status" value="1"/>
</dbReference>
<dbReference type="GO" id="GO:0008168">
    <property type="term" value="F:methyltransferase activity"/>
    <property type="evidence" value="ECO:0007669"/>
    <property type="project" value="UniProtKB-KW"/>
</dbReference>
<dbReference type="Gene3D" id="3.40.50.620">
    <property type="entry name" value="HUPs"/>
    <property type="match status" value="1"/>
</dbReference>
<accession>A0A699ZRD5</accession>
<proteinExistence type="predicted"/>
<dbReference type="GO" id="GO:0000049">
    <property type="term" value="F:tRNA binding"/>
    <property type="evidence" value="ECO:0007669"/>
    <property type="project" value="UniProtKB-KW"/>
</dbReference>
<name>A0A699ZRD5_HAELA</name>
<dbReference type="EMBL" id="BLLF01002760">
    <property type="protein sequence ID" value="GFH25243.1"/>
    <property type="molecule type" value="Genomic_DNA"/>
</dbReference>
<evidence type="ECO:0000313" key="9">
    <source>
        <dbReference type="Proteomes" id="UP000485058"/>
    </source>
</evidence>
<evidence type="ECO:0000256" key="6">
    <source>
        <dbReference type="ARBA" id="ARBA00022884"/>
    </source>
</evidence>
<evidence type="ECO:0000256" key="4">
    <source>
        <dbReference type="ARBA" id="ARBA00022741"/>
    </source>
</evidence>
<organism evidence="8 9">
    <name type="scientific">Haematococcus lacustris</name>
    <name type="common">Green alga</name>
    <name type="synonym">Haematococcus pluvialis</name>
    <dbReference type="NCBI Taxonomy" id="44745"/>
    <lineage>
        <taxon>Eukaryota</taxon>
        <taxon>Viridiplantae</taxon>
        <taxon>Chlorophyta</taxon>
        <taxon>core chlorophytes</taxon>
        <taxon>Chlorophyceae</taxon>
        <taxon>CS clade</taxon>
        <taxon>Chlamydomonadales</taxon>
        <taxon>Haematococcaceae</taxon>
        <taxon>Haematococcus</taxon>
    </lineage>
</organism>
<evidence type="ECO:0000256" key="1">
    <source>
        <dbReference type="ARBA" id="ARBA00022555"/>
    </source>
</evidence>
<evidence type="ECO:0000256" key="3">
    <source>
        <dbReference type="ARBA" id="ARBA00022694"/>
    </source>
</evidence>
<keyword evidence="6" id="KW-0694">RNA-binding</keyword>
<evidence type="ECO:0000256" key="5">
    <source>
        <dbReference type="ARBA" id="ARBA00022840"/>
    </source>
</evidence>
<dbReference type="PANTHER" id="PTHR43052">
    <property type="match status" value="1"/>
</dbReference>
<keyword evidence="7" id="KW-1015">Disulfide bond</keyword>
<reference evidence="8 9" key="1">
    <citation type="submission" date="2020-02" db="EMBL/GenBank/DDBJ databases">
        <title>Draft genome sequence of Haematococcus lacustris strain NIES-144.</title>
        <authorList>
            <person name="Morimoto D."/>
            <person name="Nakagawa S."/>
            <person name="Yoshida T."/>
            <person name="Sawayama S."/>
        </authorList>
    </citation>
    <scope>NUCLEOTIDE SEQUENCE [LARGE SCALE GENOMIC DNA]</scope>
    <source>
        <strain evidence="8 9">NIES-144</strain>
    </source>
</reference>
<dbReference type="GO" id="GO:0005524">
    <property type="term" value="F:ATP binding"/>
    <property type="evidence" value="ECO:0007669"/>
    <property type="project" value="UniProtKB-KW"/>
</dbReference>
<dbReference type="InterPro" id="IPR051305">
    <property type="entry name" value="tRNA_2-thiouridylase_MnmA"/>
</dbReference>
<protein>
    <submittedName>
        <fullName evidence="8">tRNA (5-methylaminomethyl-2-thiouridylate)-methyltransferase</fullName>
    </submittedName>
</protein>
<evidence type="ECO:0000256" key="7">
    <source>
        <dbReference type="ARBA" id="ARBA00023157"/>
    </source>
</evidence>
<dbReference type="Proteomes" id="UP000485058">
    <property type="component" value="Unassembled WGS sequence"/>
</dbReference>
<keyword evidence="2 8" id="KW-0808">Transferase</keyword>
<keyword evidence="4" id="KW-0547">Nucleotide-binding</keyword>